<evidence type="ECO:0000313" key="2">
    <source>
        <dbReference type="EMBL" id="EXI79960.1"/>
    </source>
</evidence>
<dbReference type="SUPFAM" id="SSF52096">
    <property type="entry name" value="ClpP/crotonase"/>
    <property type="match status" value="1"/>
</dbReference>
<dbReference type="STRING" id="1454003.AW10_02105"/>
<comment type="caution">
    <text evidence="2">The sequence shown here is derived from an EMBL/GenBank/DDBJ whole genome shotgun (WGS) entry which is preliminary data.</text>
</comment>
<dbReference type="InterPro" id="IPR029045">
    <property type="entry name" value="ClpP/crotonase-like_dom_sf"/>
</dbReference>
<dbReference type="InterPro" id="IPR052165">
    <property type="entry name" value="Membrane_assoc_protease"/>
</dbReference>
<dbReference type="EMBL" id="JEMX01000044">
    <property type="protein sequence ID" value="EXI79960.1"/>
    <property type="molecule type" value="Genomic_DNA"/>
</dbReference>
<dbReference type="AlphaFoldDB" id="A0A011PT10"/>
<reference evidence="2 3" key="1">
    <citation type="submission" date="2014-02" db="EMBL/GenBank/DDBJ databases">
        <title>Expanding our view of genomic diversity in Candidatus Accumulibacter clades.</title>
        <authorList>
            <person name="Skennerton C.T."/>
            <person name="Barr J.J."/>
            <person name="Slater F.R."/>
            <person name="Bond P.L."/>
            <person name="Tyson G.W."/>
        </authorList>
    </citation>
    <scope>NUCLEOTIDE SEQUENCE [LARGE SCALE GENOMIC DNA]</scope>
    <source>
        <strain evidence="3">BA-92</strain>
    </source>
</reference>
<protein>
    <recommendedName>
        <fullName evidence="1">NfeD1b N-terminal domain-containing protein</fullName>
    </recommendedName>
</protein>
<dbReference type="PANTHER" id="PTHR33507:SF4">
    <property type="entry name" value="NODULATION COMPETITIVENESS PROTEIN NFED"/>
    <property type="match status" value="1"/>
</dbReference>
<dbReference type="Proteomes" id="UP000021816">
    <property type="component" value="Unassembled WGS sequence"/>
</dbReference>
<feature type="domain" description="NfeD1b N-terminal" evidence="1">
    <location>
        <begin position="56"/>
        <end position="135"/>
    </location>
</feature>
<name>A0A011PT10_9PROT</name>
<evidence type="ECO:0000313" key="3">
    <source>
        <dbReference type="Proteomes" id="UP000021816"/>
    </source>
</evidence>
<dbReference type="PANTHER" id="PTHR33507">
    <property type="entry name" value="INNER MEMBRANE PROTEIN YBBJ"/>
    <property type="match status" value="1"/>
</dbReference>
<gene>
    <name evidence="2" type="ORF">AW10_02105</name>
</gene>
<evidence type="ECO:0000259" key="1">
    <source>
        <dbReference type="Pfam" id="PF25145"/>
    </source>
</evidence>
<proteinExistence type="predicted"/>
<dbReference type="InterPro" id="IPR056738">
    <property type="entry name" value="NfeD1b_N"/>
</dbReference>
<dbReference type="PATRIC" id="fig|1454003.3.peg.2144"/>
<dbReference type="Pfam" id="PF25145">
    <property type="entry name" value="NfeD1b_N"/>
    <property type="match status" value="1"/>
</dbReference>
<sequence>MSALFSRSAGRWSAAGRPGHWRWVLFLLALLAAGAGISKMPGTVRAEGSASARAPVMVLSVQDAIGPASADYVVRSLQRAREEGAPLVVLRIDTPGGLDGAMRQIVQAILASPVPVVSYVSPQGARAASAGTYILYASHLAAR</sequence>
<organism evidence="2 3">
    <name type="scientific">Candidatus Accumulibacter appositus</name>
    <dbReference type="NCBI Taxonomy" id="1454003"/>
    <lineage>
        <taxon>Bacteria</taxon>
        <taxon>Pseudomonadati</taxon>
        <taxon>Pseudomonadota</taxon>
        <taxon>Betaproteobacteria</taxon>
        <taxon>Candidatus Accumulibacter</taxon>
    </lineage>
</organism>
<accession>A0A011PT10</accession>
<dbReference type="Gene3D" id="3.90.226.10">
    <property type="entry name" value="2-enoyl-CoA Hydratase, Chain A, domain 1"/>
    <property type="match status" value="1"/>
</dbReference>